<accession>A0ABQ5SCH0</accession>
<evidence type="ECO:0000256" key="4">
    <source>
        <dbReference type="ARBA" id="ARBA00022807"/>
    </source>
</evidence>
<reference evidence="5 6" key="1">
    <citation type="journal article" date="2023" name="IScience">
        <title>Expanded male sex-determining region conserved during the evolution of homothallism in the green alga Volvox.</title>
        <authorList>
            <person name="Yamamoto K."/>
            <person name="Matsuzaki R."/>
            <person name="Mahakham W."/>
            <person name="Heman W."/>
            <person name="Sekimoto H."/>
            <person name="Kawachi M."/>
            <person name="Minakuchi Y."/>
            <person name="Toyoda A."/>
            <person name="Nozaki H."/>
        </authorList>
    </citation>
    <scope>NUCLEOTIDE SEQUENCE [LARGE SCALE GENOMIC DNA]</scope>
    <source>
        <strain evidence="5 6">NIES-4468</strain>
    </source>
</reference>
<organism evidence="5 6">
    <name type="scientific">Volvox africanus</name>
    <dbReference type="NCBI Taxonomy" id="51714"/>
    <lineage>
        <taxon>Eukaryota</taxon>
        <taxon>Viridiplantae</taxon>
        <taxon>Chlorophyta</taxon>
        <taxon>core chlorophytes</taxon>
        <taxon>Chlorophyceae</taxon>
        <taxon>CS clade</taxon>
        <taxon>Chlamydomonadales</taxon>
        <taxon>Volvocaceae</taxon>
        <taxon>Volvox</taxon>
    </lineage>
</organism>
<dbReference type="InterPro" id="IPR036440">
    <property type="entry name" value="Peptidase_C15-like_sf"/>
</dbReference>
<evidence type="ECO:0000313" key="5">
    <source>
        <dbReference type="EMBL" id="GLI67607.1"/>
    </source>
</evidence>
<dbReference type="PANTHER" id="PTHR23402:SF1">
    <property type="entry name" value="PYROGLUTAMYL-PEPTIDASE I"/>
    <property type="match status" value="1"/>
</dbReference>
<dbReference type="EMBL" id="BSDZ01000078">
    <property type="protein sequence ID" value="GLI67607.1"/>
    <property type="molecule type" value="Genomic_DNA"/>
</dbReference>
<comment type="similarity">
    <text evidence="1">Belongs to the peptidase C15 family.</text>
</comment>
<feature type="non-terminal residue" evidence="5">
    <location>
        <position position="1"/>
    </location>
</feature>
<evidence type="ECO:0000256" key="3">
    <source>
        <dbReference type="ARBA" id="ARBA00022801"/>
    </source>
</evidence>
<dbReference type="Pfam" id="PF01470">
    <property type="entry name" value="Peptidase_C15"/>
    <property type="match status" value="1"/>
</dbReference>
<keyword evidence="6" id="KW-1185">Reference proteome</keyword>
<evidence type="ECO:0000256" key="1">
    <source>
        <dbReference type="ARBA" id="ARBA00006641"/>
    </source>
</evidence>
<proteinExistence type="inferred from homology"/>
<sequence length="253" mass="27726">IIPLNWTAKVEFIVTSFSSFHGVDENPTEQLAKWLRTSLEEGRLAQLGLAVRDIKILRVAAKDVDAFFAQLAHQLEQAAAPGVMGTTCTGATGNVAGKDPITIRTSDEDVGTVMKRPRTVLLHLGVASGATEYRLESRAYNCANFRVADEGGWCPVMEEIEPGRGSSLWVGSRLPLQTVCKHLVAEGHNVVVSEDAGRFVCNWTYYRACSLAERYGTEAVFVHVPPFEVFGEEEQRAFLIDVMQVIAGCLNNP</sequence>
<comment type="caution">
    <text evidence="5">The sequence shown here is derived from an EMBL/GenBank/DDBJ whole genome shotgun (WGS) entry which is preliminary data.</text>
</comment>
<evidence type="ECO:0000313" key="6">
    <source>
        <dbReference type="Proteomes" id="UP001165090"/>
    </source>
</evidence>
<keyword evidence="2" id="KW-0645">Protease</keyword>
<evidence type="ECO:0000256" key="2">
    <source>
        <dbReference type="ARBA" id="ARBA00022670"/>
    </source>
</evidence>
<dbReference type="PANTHER" id="PTHR23402">
    <property type="entry name" value="PROTEASE FAMILY C15 PYROGLUTAMYL-PEPTIDASE I-RELATED"/>
    <property type="match status" value="1"/>
</dbReference>
<dbReference type="InterPro" id="IPR016125">
    <property type="entry name" value="Peptidase_C15-like"/>
</dbReference>
<keyword evidence="4" id="KW-0788">Thiol protease</keyword>
<gene>
    <name evidence="5" type="ORF">VaNZ11_011852</name>
</gene>
<protein>
    <submittedName>
        <fullName evidence="5">Uncharacterized protein</fullName>
    </submittedName>
</protein>
<name>A0ABQ5SCH0_9CHLO</name>
<dbReference type="Proteomes" id="UP001165090">
    <property type="component" value="Unassembled WGS sequence"/>
</dbReference>
<dbReference type="SUPFAM" id="SSF53182">
    <property type="entry name" value="Pyrrolidone carboxyl peptidase (pyroglutamate aminopeptidase)"/>
    <property type="match status" value="1"/>
</dbReference>
<keyword evidence="3" id="KW-0378">Hydrolase</keyword>
<dbReference type="Gene3D" id="3.40.630.20">
    <property type="entry name" value="Peptidase C15, pyroglutamyl peptidase I-like"/>
    <property type="match status" value="1"/>
</dbReference>